<keyword evidence="5" id="KW-1185">Reference proteome</keyword>
<proteinExistence type="predicted"/>
<dbReference type="InterPro" id="IPR049712">
    <property type="entry name" value="Poly_export"/>
</dbReference>
<dbReference type="OrthoDB" id="7198507at2"/>
<dbReference type="AlphaFoldDB" id="A0A073J4J3"/>
<dbReference type="GO" id="GO:0015159">
    <property type="term" value="F:polysaccharide transmembrane transporter activity"/>
    <property type="evidence" value="ECO:0007669"/>
    <property type="project" value="InterPro"/>
</dbReference>
<dbReference type="Gene3D" id="3.10.560.10">
    <property type="entry name" value="Outer membrane lipoprotein wza domain like"/>
    <property type="match status" value="2"/>
</dbReference>
<dbReference type="PANTHER" id="PTHR33619">
    <property type="entry name" value="POLYSACCHARIDE EXPORT PROTEIN GFCE-RELATED"/>
    <property type="match status" value="1"/>
</dbReference>
<evidence type="ECO:0000259" key="3">
    <source>
        <dbReference type="Pfam" id="PF02563"/>
    </source>
</evidence>
<feature type="domain" description="Polysaccharide export protein N-terminal" evidence="3">
    <location>
        <begin position="80"/>
        <end position="161"/>
    </location>
</feature>
<dbReference type="InterPro" id="IPR003715">
    <property type="entry name" value="Poly_export_N"/>
</dbReference>
<dbReference type="Gene3D" id="3.30.1950.10">
    <property type="entry name" value="wza like domain"/>
    <property type="match status" value="1"/>
</dbReference>
<accession>A0A073J4J3</accession>
<feature type="signal peptide" evidence="2">
    <location>
        <begin position="1"/>
        <end position="27"/>
    </location>
</feature>
<dbReference type="Proteomes" id="UP000027746">
    <property type="component" value="Unassembled WGS sequence"/>
</dbReference>
<sequence length="372" mass="39336">MTVHLRVIGWLCVMMFMVACSQLPRGAAVDKEILKTSSDVEADFAIYPVTRAFLPSIASWPKVGDEQYNWIGATKGYSSQVISPGDTLNIRIWDSGENSLLTGPGSPVADLTEVRVTGAGTVFIPYVGKINVAGRTPDSARSAIQNSLEAVVPSAQVQVSMAEGRMNSVDLVGGVRAPGSFPMPDQNFSVLSLIAAGGGVDSGLKNPQIRLMRGGKMYGTSINRLYENPGHDTRLRGGDKVIVEADERYFVSMGAAGTQSLYPFTKDEISATDAVAILGGVNAARANPKGILILREYPASAVRPGVRGPRQPRVVFTLDLTNADGLFSARNFSINSGDVVLVTESPINGARTVLGLVGSVFGVFNTANNAAN</sequence>
<name>A0A073J4J3_9RHOB</name>
<dbReference type="PANTHER" id="PTHR33619:SF3">
    <property type="entry name" value="POLYSACCHARIDE EXPORT PROTEIN GFCE-RELATED"/>
    <property type="match status" value="1"/>
</dbReference>
<dbReference type="Pfam" id="PF02563">
    <property type="entry name" value="Poly_export"/>
    <property type="match status" value="1"/>
</dbReference>
<feature type="chain" id="PRO_5001690248" evidence="2">
    <location>
        <begin position="28"/>
        <end position="372"/>
    </location>
</feature>
<dbReference type="EMBL" id="JAMD01000002">
    <property type="protein sequence ID" value="KEJ96909.1"/>
    <property type="molecule type" value="Genomic_DNA"/>
</dbReference>
<gene>
    <name evidence="4" type="ORF">SUH3_09030</name>
</gene>
<reference evidence="4 5" key="1">
    <citation type="submission" date="2014-01" db="EMBL/GenBank/DDBJ databases">
        <title>Sulfitobacter sp. H3 (MCCC 1A00686) Genome Sequencing.</title>
        <authorList>
            <person name="Lai Q."/>
            <person name="Hong Z."/>
        </authorList>
    </citation>
    <scope>NUCLEOTIDE SEQUENCE [LARGE SCALE GENOMIC DNA]</scope>
    <source>
        <strain evidence="4 5">H3</strain>
    </source>
</reference>
<evidence type="ECO:0000256" key="2">
    <source>
        <dbReference type="SAM" id="SignalP"/>
    </source>
</evidence>
<comment type="caution">
    <text evidence="4">The sequence shown here is derived from an EMBL/GenBank/DDBJ whole genome shotgun (WGS) entry which is preliminary data.</text>
</comment>
<protein>
    <submittedName>
        <fullName evidence="4">Polysaccharide biosynthesis protein</fullName>
    </submittedName>
</protein>
<dbReference type="PROSITE" id="PS51257">
    <property type="entry name" value="PROKAR_LIPOPROTEIN"/>
    <property type="match status" value="1"/>
</dbReference>
<organism evidence="4 5">
    <name type="scientific">Pseudosulfitobacter pseudonitzschiae</name>
    <dbReference type="NCBI Taxonomy" id="1402135"/>
    <lineage>
        <taxon>Bacteria</taxon>
        <taxon>Pseudomonadati</taxon>
        <taxon>Pseudomonadota</taxon>
        <taxon>Alphaproteobacteria</taxon>
        <taxon>Rhodobacterales</taxon>
        <taxon>Roseobacteraceae</taxon>
        <taxon>Pseudosulfitobacter</taxon>
    </lineage>
</organism>
<evidence type="ECO:0000313" key="4">
    <source>
        <dbReference type="EMBL" id="KEJ96909.1"/>
    </source>
</evidence>
<evidence type="ECO:0000313" key="5">
    <source>
        <dbReference type="Proteomes" id="UP000027746"/>
    </source>
</evidence>
<keyword evidence="1 2" id="KW-0732">Signal</keyword>
<evidence type="ECO:0000256" key="1">
    <source>
        <dbReference type="ARBA" id="ARBA00022729"/>
    </source>
</evidence>